<dbReference type="Pfam" id="PF02365">
    <property type="entry name" value="NAM"/>
    <property type="match status" value="1"/>
</dbReference>
<keyword evidence="3" id="KW-0812">Transmembrane</keyword>
<evidence type="ECO:0000256" key="1">
    <source>
        <dbReference type="ARBA" id="ARBA00004123"/>
    </source>
</evidence>
<dbReference type="EMBL" id="JAGKQM010000017">
    <property type="protein sequence ID" value="KAH0870321.1"/>
    <property type="molecule type" value="Genomic_DNA"/>
</dbReference>
<accession>A0ABQ7YQ45</accession>
<gene>
    <name evidence="12" type="ORF">HID58_077343</name>
</gene>
<name>A0ABQ7YQ45_BRANA</name>
<keyword evidence="10" id="KW-0539">Nucleus</keyword>
<evidence type="ECO:0000256" key="2">
    <source>
        <dbReference type="ARBA" id="ARBA00004167"/>
    </source>
</evidence>
<feature type="domain" description="NAC" evidence="11">
    <location>
        <begin position="9"/>
        <end position="190"/>
    </location>
</feature>
<evidence type="ECO:0000256" key="7">
    <source>
        <dbReference type="ARBA" id="ARBA00023136"/>
    </source>
</evidence>
<keyword evidence="7" id="KW-0472">Membrane</keyword>
<dbReference type="PANTHER" id="PTHR31744:SF216">
    <property type="entry name" value="NAC TRANSCRIPTION FACTOR"/>
    <property type="match status" value="1"/>
</dbReference>
<dbReference type="PANTHER" id="PTHR31744">
    <property type="entry name" value="PROTEIN CUP-SHAPED COTYLEDON 2-RELATED"/>
    <property type="match status" value="1"/>
</dbReference>
<comment type="subcellular location">
    <subcellularLocation>
        <location evidence="2">Membrane</location>
        <topology evidence="2">Single-pass membrane protein</topology>
    </subcellularLocation>
    <subcellularLocation>
        <location evidence="1">Nucleus</location>
    </subcellularLocation>
</comment>
<keyword evidence="6" id="KW-0238">DNA-binding</keyword>
<evidence type="ECO:0000313" key="12">
    <source>
        <dbReference type="EMBL" id="KAH0870321.1"/>
    </source>
</evidence>
<evidence type="ECO:0000259" key="11">
    <source>
        <dbReference type="PROSITE" id="PS51005"/>
    </source>
</evidence>
<evidence type="ECO:0000256" key="8">
    <source>
        <dbReference type="ARBA" id="ARBA00023159"/>
    </source>
</evidence>
<protein>
    <recommendedName>
        <fullName evidence="11">NAC domain-containing protein</fullName>
    </recommendedName>
</protein>
<sequence length="477" mass="53328">MEVLSLDSLPVGFRFSPTDEELVHYYLRQKINGRDEEVRVIREVDICKSEPWDLPRTFLILLSFRFSDRSFVYFELSDSHLCFDFADLSVVKTTDSEWLFFCPIDRKYPSGGRMNRATLAGYWKATGKDRMVKTGKKIIGVKRTLVFYKGRAPKGTRTCWIMHEYRATEQDLDGTKPGQNPFVICKLFKKQDVVHPEDLKSCEMEPAVSSPTDVSEVSLAFPKTEETKPSDVAESSFAVSGECHSELDNIDWTSYLELETLDYNIFSPLDSQLQSELGTSFNGFPSGSTELFSNQDEAPVQAQAQAQAQFCSNDIDQSMFELLDSVLEFPSEFPEQKHVVHQAPEIMTYEPRSLVNTSNKISNDVSGTGIKIRARRAPAPGGAEQFGMQGNAPRRLRLQVNHKSEGDSPQLQCIKQEVKDAAEETVTKGCGSFMRSKSSSIFKNIAAMGGSYRGLFKAGVVAVVFAISVCSLTGKFG</sequence>
<dbReference type="InterPro" id="IPR036093">
    <property type="entry name" value="NAC_dom_sf"/>
</dbReference>
<keyword evidence="9" id="KW-0804">Transcription</keyword>
<keyword evidence="4" id="KW-1133">Transmembrane helix</keyword>
<comment type="caution">
    <text evidence="12">The sequence shown here is derived from an EMBL/GenBank/DDBJ whole genome shotgun (WGS) entry which is preliminary data.</text>
</comment>
<keyword evidence="8" id="KW-0010">Activator</keyword>
<evidence type="ECO:0000256" key="4">
    <source>
        <dbReference type="ARBA" id="ARBA00022989"/>
    </source>
</evidence>
<reference evidence="12 13" key="1">
    <citation type="submission" date="2021-05" db="EMBL/GenBank/DDBJ databases">
        <title>Genome Assembly of Synthetic Allotetraploid Brassica napus Reveals Homoeologous Exchanges between Subgenomes.</title>
        <authorList>
            <person name="Davis J.T."/>
        </authorList>
    </citation>
    <scope>NUCLEOTIDE SEQUENCE [LARGE SCALE GENOMIC DNA]</scope>
    <source>
        <strain evidence="13">cv. Da-Ae</strain>
        <tissue evidence="12">Seedling</tissue>
    </source>
</reference>
<evidence type="ECO:0000256" key="9">
    <source>
        <dbReference type="ARBA" id="ARBA00023163"/>
    </source>
</evidence>
<evidence type="ECO:0000256" key="3">
    <source>
        <dbReference type="ARBA" id="ARBA00022692"/>
    </source>
</evidence>
<keyword evidence="5" id="KW-0805">Transcription regulation</keyword>
<dbReference type="Gene3D" id="2.170.150.80">
    <property type="entry name" value="NAC domain"/>
    <property type="match status" value="1"/>
</dbReference>
<proteinExistence type="predicted"/>
<dbReference type="PROSITE" id="PS51005">
    <property type="entry name" value="NAC"/>
    <property type="match status" value="1"/>
</dbReference>
<dbReference type="Proteomes" id="UP000824890">
    <property type="component" value="Unassembled WGS sequence"/>
</dbReference>
<evidence type="ECO:0000256" key="6">
    <source>
        <dbReference type="ARBA" id="ARBA00023125"/>
    </source>
</evidence>
<evidence type="ECO:0000313" key="13">
    <source>
        <dbReference type="Proteomes" id="UP000824890"/>
    </source>
</evidence>
<dbReference type="InterPro" id="IPR003441">
    <property type="entry name" value="NAC-dom"/>
</dbReference>
<keyword evidence="13" id="KW-1185">Reference proteome</keyword>
<evidence type="ECO:0000256" key="5">
    <source>
        <dbReference type="ARBA" id="ARBA00023015"/>
    </source>
</evidence>
<dbReference type="SUPFAM" id="SSF101941">
    <property type="entry name" value="NAC domain"/>
    <property type="match status" value="2"/>
</dbReference>
<evidence type="ECO:0000256" key="10">
    <source>
        <dbReference type="ARBA" id="ARBA00023242"/>
    </source>
</evidence>
<organism evidence="12 13">
    <name type="scientific">Brassica napus</name>
    <name type="common">Rape</name>
    <dbReference type="NCBI Taxonomy" id="3708"/>
    <lineage>
        <taxon>Eukaryota</taxon>
        <taxon>Viridiplantae</taxon>
        <taxon>Streptophyta</taxon>
        <taxon>Embryophyta</taxon>
        <taxon>Tracheophyta</taxon>
        <taxon>Spermatophyta</taxon>
        <taxon>Magnoliopsida</taxon>
        <taxon>eudicotyledons</taxon>
        <taxon>Gunneridae</taxon>
        <taxon>Pentapetalae</taxon>
        <taxon>rosids</taxon>
        <taxon>malvids</taxon>
        <taxon>Brassicales</taxon>
        <taxon>Brassicaceae</taxon>
        <taxon>Brassiceae</taxon>
        <taxon>Brassica</taxon>
    </lineage>
</organism>